<evidence type="ECO:0000256" key="10">
    <source>
        <dbReference type="SAM" id="MobiDB-lite"/>
    </source>
</evidence>
<keyword evidence="8" id="KW-0539">Nucleus</keyword>
<dbReference type="PANTHER" id="PTHR31251:SF208">
    <property type="entry name" value="SQUAMOSA PROMOTER-BINDING-LIKE PROTEIN 18"/>
    <property type="match status" value="1"/>
</dbReference>
<comment type="caution">
    <text evidence="12">The sequence shown here is derived from an EMBL/GenBank/DDBJ whole genome shotgun (WGS) entry which is preliminary data.</text>
</comment>
<dbReference type="Gene3D" id="4.10.1100.10">
    <property type="entry name" value="Transcription factor, SBP-box domain"/>
    <property type="match status" value="1"/>
</dbReference>
<dbReference type="FunFam" id="4.10.1100.10:FF:000001">
    <property type="entry name" value="Squamosa promoter-binding-like protein 14"/>
    <property type="match status" value="1"/>
</dbReference>
<evidence type="ECO:0000256" key="9">
    <source>
        <dbReference type="PROSITE-ProRule" id="PRU00470"/>
    </source>
</evidence>
<organism evidence="12 13">
    <name type="scientific">Vanilla planifolia</name>
    <name type="common">Vanilla</name>
    <dbReference type="NCBI Taxonomy" id="51239"/>
    <lineage>
        <taxon>Eukaryota</taxon>
        <taxon>Viridiplantae</taxon>
        <taxon>Streptophyta</taxon>
        <taxon>Embryophyta</taxon>
        <taxon>Tracheophyta</taxon>
        <taxon>Spermatophyta</taxon>
        <taxon>Magnoliopsida</taxon>
        <taxon>Liliopsida</taxon>
        <taxon>Asparagales</taxon>
        <taxon>Orchidaceae</taxon>
        <taxon>Vanilloideae</taxon>
        <taxon>Vanilleae</taxon>
        <taxon>Vanilla</taxon>
    </lineage>
</organism>
<protein>
    <recommendedName>
        <fullName evidence="11">SBP-type domain-containing protein</fullName>
    </recommendedName>
</protein>
<feature type="region of interest" description="Disordered" evidence="10">
    <location>
        <begin position="147"/>
        <end position="166"/>
    </location>
</feature>
<keyword evidence="2" id="KW-0479">Metal-binding</keyword>
<dbReference type="AlphaFoldDB" id="A0A835PSQ2"/>
<keyword evidence="3 9" id="KW-0863">Zinc-finger</keyword>
<keyword evidence="7" id="KW-0804">Transcription</keyword>
<feature type="compositionally biased region" description="Polar residues" evidence="10">
    <location>
        <begin position="157"/>
        <end position="166"/>
    </location>
</feature>
<dbReference type="PROSITE" id="PS51141">
    <property type="entry name" value="ZF_SBP"/>
    <property type="match status" value="1"/>
</dbReference>
<evidence type="ECO:0000256" key="5">
    <source>
        <dbReference type="ARBA" id="ARBA00023015"/>
    </source>
</evidence>
<dbReference type="SUPFAM" id="SSF103612">
    <property type="entry name" value="SBT domain"/>
    <property type="match status" value="1"/>
</dbReference>
<evidence type="ECO:0000256" key="6">
    <source>
        <dbReference type="ARBA" id="ARBA00023125"/>
    </source>
</evidence>
<sequence>MDWDSKMPPWDFPEMEQTAAGDHLSSVVGSSSGECSVDLKLGGLGDSEAAEKWKEERRASSAVSSSKRPRAPSSSNQSVSCLVDDCKSDLSGCREYHRRHKVCELHSKTPVVMVGGQEQRFCQQCSRFHLLVEFDEVKRSCRKRLDGHNRRRRKPQQESISTGNLLSDSHGSRFTFYPQNFPTASTGMTWTRSEEEVLYGQRPPAPIPYVEPPQLFTNSLSQTFKESKQLSFLHSSSDMALDPATVSHPLLRTNSPTLECSNSNKMIFSEGSTRVLESNCALSLLSSPAQASGTNLAHVVPSPLLHNLQCGAGAGQYSPFQAASGNVSTTGFSCSGLRDEHVGMVLVPDAGETDLSIFQVEDEGPSDGYF</sequence>
<dbReference type="InterPro" id="IPR044817">
    <property type="entry name" value="SBP-like"/>
</dbReference>
<dbReference type="Proteomes" id="UP000639772">
    <property type="component" value="Chromosome 13"/>
</dbReference>
<dbReference type="InterPro" id="IPR004333">
    <property type="entry name" value="SBP_dom"/>
</dbReference>
<feature type="region of interest" description="Disordered" evidence="10">
    <location>
        <begin position="50"/>
        <end position="79"/>
    </location>
</feature>
<accession>A0A835PSQ2</accession>
<gene>
    <name evidence="12" type="ORF">HPP92_024391</name>
</gene>
<dbReference type="PANTHER" id="PTHR31251">
    <property type="entry name" value="SQUAMOSA PROMOTER-BINDING-LIKE PROTEIN 4"/>
    <property type="match status" value="1"/>
</dbReference>
<keyword evidence="4" id="KW-0862">Zinc</keyword>
<dbReference type="Pfam" id="PF03110">
    <property type="entry name" value="SBP"/>
    <property type="match status" value="1"/>
</dbReference>
<dbReference type="EMBL" id="JADCNM010000013">
    <property type="protein sequence ID" value="KAG0456603.1"/>
    <property type="molecule type" value="Genomic_DNA"/>
</dbReference>
<evidence type="ECO:0000313" key="13">
    <source>
        <dbReference type="Proteomes" id="UP000639772"/>
    </source>
</evidence>
<evidence type="ECO:0000256" key="4">
    <source>
        <dbReference type="ARBA" id="ARBA00022833"/>
    </source>
</evidence>
<dbReference type="GO" id="GO:0005634">
    <property type="term" value="C:nucleus"/>
    <property type="evidence" value="ECO:0007669"/>
    <property type="project" value="UniProtKB-SubCell"/>
</dbReference>
<dbReference type="InterPro" id="IPR036893">
    <property type="entry name" value="SBP_sf"/>
</dbReference>
<name>A0A835PSQ2_VANPL</name>
<evidence type="ECO:0000313" key="12">
    <source>
        <dbReference type="EMBL" id="KAG0456603.1"/>
    </source>
</evidence>
<evidence type="ECO:0000256" key="8">
    <source>
        <dbReference type="ARBA" id="ARBA00023242"/>
    </source>
</evidence>
<evidence type="ECO:0000256" key="1">
    <source>
        <dbReference type="ARBA" id="ARBA00004123"/>
    </source>
</evidence>
<dbReference type="GO" id="GO:0003677">
    <property type="term" value="F:DNA binding"/>
    <property type="evidence" value="ECO:0007669"/>
    <property type="project" value="UniProtKB-KW"/>
</dbReference>
<proteinExistence type="predicted"/>
<dbReference type="GO" id="GO:0008270">
    <property type="term" value="F:zinc ion binding"/>
    <property type="evidence" value="ECO:0007669"/>
    <property type="project" value="UniProtKB-KW"/>
</dbReference>
<dbReference type="OrthoDB" id="514967at2759"/>
<feature type="region of interest" description="Disordered" evidence="10">
    <location>
        <begin position="1"/>
        <end position="33"/>
    </location>
</feature>
<evidence type="ECO:0000256" key="3">
    <source>
        <dbReference type="ARBA" id="ARBA00022771"/>
    </source>
</evidence>
<evidence type="ECO:0000259" key="11">
    <source>
        <dbReference type="PROSITE" id="PS51141"/>
    </source>
</evidence>
<feature type="domain" description="SBP-type" evidence="11">
    <location>
        <begin position="78"/>
        <end position="155"/>
    </location>
</feature>
<feature type="compositionally biased region" description="Low complexity" evidence="10">
    <location>
        <begin position="60"/>
        <end position="75"/>
    </location>
</feature>
<keyword evidence="5" id="KW-0805">Transcription regulation</keyword>
<evidence type="ECO:0000256" key="7">
    <source>
        <dbReference type="ARBA" id="ARBA00023163"/>
    </source>
</evidence>
<keyword evidence="6" id="KW-0238">DNA-binding</keyword>
<feature type="compositionally biased region" description="Basic and acidic residues" evidence="10">
    <location>
        <begin position="50"/>
        <end position="59"/>
    </location>
</feature>
<evidence type="ECO:0000256" key="2">
    <source>
        <dbReference type="ARBA" id="ARBA00022723"/>
    </source>
</evidence>
<comment type="subcellular location">
    <subcellularLocation>
        <location evidence="1">Nucleus</location>
    </subcellularLocation>
</comment>
<reference evidence="12 13" key="1">
    <citation type="journal article" date="2020" name="Nat. Food">
        <title>A phased Vanilla planifolia genome enables genetic improvement of flavour and production.</title>
        <authorList>
            <person name="Hasing T."/>
            <person name="Tang H."/>
            <person name="Brym M."/>
            <person name="Khazi F."/>
            <person name="Huang T."/>
            <person name="Chambers A.H."/>
        </authorList>
    </citation>
    <scope>NUCLEOTIDE SEQUENCE [LARGE SCALE GENOMIC DNA]</scope>
    <source>
        <tissue evidence="12">Leaf</tissue>
    </source>
</reference>